<accession>A0AAN7SY97</accession>
<evidence type="ECO:0000256" key="2">
    <source>
        <dbReference type="ARBA" id="ARBA00022559"/>
    </source>
</evidence>
<feature type="domain" description="Dyp-type peroxidase C-terminal" evidence="10">
    <location>
        <begin position="267"/>
        <end position="442"/>
    </location>
</feature>
<dbReference type="InterPro" id="IPR011008">
    <property type="entry name" value="Dimeric_a/b-barrel"/>
</dbReference>
<dbReference type="EMBL" id="JAVRRJ010000005">
    <property type="protein sequence ID" value="KAK5084415.1"/>
    <property type="molecule type" value="Genomic_DNA"/>
</dbReference>
<organism evidence="12 13">
    <name type="scientific">Lithohypha guttulata</name>
    <dbReference type="NCBI Taxonomy" id="1690604"/>
    <lineage>
        <taxon>Eukaryota</taxon>
        <taxon>Fungi</taxon>
        <taxon>Dikarya</taxon>
        <taxon>Ascomycota</taxon>
        <taxon>Pezizomycotina</taxon>
        <taxon>Eurotiomycetes</taxon>
        <taxon>Chaetothyriomycetidae</taxon>
        <taxon>Chaetothyriales</taxon>
        <taxon>Trichomeriaceae</taxon>
        <taxon>Lithohypha</taxon>
    </lineage>
</organism>
<evidence type="ECO:0000256" key="7">
    <source>
        <dbReference type="ARBA" id="ARBA00023004"/>
    </source>
</evidence>
<evidence type="ECO:0000256" key="4">
    <source>
        <dbReference type="ARBA" id="ARBA00022723"/>
    </source>
</evidence>
<sequence length="635" mass="69273">MPQTPLTLNDADRLRNNVQGDILGDGFPKQVELFWFFKIEQAGEFRKKLSQLIPLIASVKNQEEERQRIREAIKANITAGKDATSQDARDKSVPSKLANIAFTFTGLSKMNAAGKGFDLNLSPNVGDGADFFKAGMQNDAVNGLQDPPTGNGSTVPSWDKAFLDRKIDGVFLIAANHKDQADQKLDELRKVLGSSVSKVIDILGSAREGQRRRHEHFGFLDGISEPGIKGFDELKLDANRDDREDVDDKELVPPGIVLCNRDQDPVQNRPAWSTDGSFLVFRWLEQKVPEFNQDLKKFAKQLGMNPDSQTDCEGIAARIIGRWPSGALINNHSDEDPMPLSKQVNMTREEIQKALQVNAHVDFGGLRNTSRCPLGSHIRKMNPRDRDIGHGARIMRRGIQFGPEVDAVKEKTVTDGKGKRGLLFVCYQSSIDKGFHFIQSFWANNSTFPGSGAGIDPMVGQMNETGTYNMLGMNKNDPSKPISIPKVNPYVVPLGGEYFFTPSMSALRDTLADNSATPAPQPTPQPTPQPGPPPNRKPGAPGQTVSIFVESRMTGARPSKNVPVDARDRSFAELFGGNVSVNVVGVNGSAAGNIVIEVSGSGSTFRLDNNGNPRSLGQGGAVDVSQWKIACWVTG</sequence>
<keyword evidence="5" id="KW-0732">Signal</keyword>
<feature type="domain" description="DyP dimeric alpha+beta barrel" evidence="11">
    <location>
        <begin position="17"/>
        <end position="207"/>
    </location>
</feature>
<evidence type="ECO:0000256" key="3">
    <source>
        <dbReference type="ARBA" id="ARBA00022617"/>
    </source>
</evidence>
<proteinExistence type="inferred from homology"/>
<dbReference type="GO" id="GO:0020037">
    <property type="term" value="F:heme binding"/>
    <property type="evidence" value="ECO:0007669"/>
    <property type="project" value="InterPro"/>
</dbReference>
<protein>
    <recommendedName>
        <fullName evidence="14">Dyp-type peroxidase</fullName>
    </recommendedName>
</protein>
<dbReference type="SUPFAM" id="SSF54909">
    <property type="entry name" value="Dimeric alpha+beta barrel"/>
    <property type="match status" value="1"/>
</dbReference>
<dbReference type="InterPro" id="IPR049509">
    <property type="entry name" value="DyP_N"/>
</dbReference>
<keyword evidence="7" id="KW-0408">Iron</keyword>
<name>A0AAN7SY97_9EURO</name>
<keyword evidence="4" id="KW-0479">Metal-binding</keyword>
<dbReference type="Pfam" id="PF20628">
    <property type="entry name" value="Dyp_perox_C"/>
    <property type="match status" value="1"/>
</dbReference>
<dbReference type="InterPro" id="IPR006314">
    <property type="entry name" value="Dyp_peroxidase"/>
</dbReference>
<feature type="region of interest" description="Disordered" evidence="9">
    <location>
        <begin position="513"/>
        <end position="543"/>
    </location>
</feature>
<dbReference type="PANTHER" id="PTHR30521">
    <property type="entry name" value="DEFERROCHELATASE/PEROXIDASE"/>
    <property type="match status" value="1"/>
</dbReference>
<evidence type="ECO:0000259" key="11">
    <source>
        <dbReference type="Pfam" id="PF21105"/>
    </source>
</evidence>
<comment type="similarity">
    <text evidence="8">Belongs to the DyP-type peroxidase family.</text>
</comment>
<dbReference type="Proteomes" id="UP001309876">
    <property type="component" value="Unassembled WGS sequence"/>
</dbReference>
<evidence type="ECO:0000256" key="5">
    <source>
        <dbReference type="ARBA" id="ARBA00022729"/>
    </source>
</evidence>
<reference evidence="12 13" key="1">
    <citation type="submission" date="2023-08" db="EMBL/GenBank/DDBJ databases">
        <title>Black Yeasts Isolated from many extreme environments.</title>
        <authorList>
            <person name="Coleine C."/>
            <person name="Stajich J.E."/>
            <person name="Selbmann L."/>
        </authorList>
    </citation>
    <scope>NUCLEOTIDE SEQUENCE [LARGE SCALE GENOMIC DNA]</scope>
    <source>
        <strain evidence="12 13">CCFEE 5910</strain>
    </source>
</reference>
<evidence type="ECO:0000313" key="13">
    <source>
        <dbReference type="Proteomes" id="UP001309876"/>
    </source>
</evidence>
<keyword evidence="3" id="KW-0349">Heme</keyword>
<evidence type="ECO:0000256" key="8">
    <source>
        <dbReference type="ARBA" id="ARBA00025737"/>
    </source>
</evidence>
<dbReference type="NCBIfam" id="TIGR01413">
    <property type="entry name" value="Dyp_perox_fam"/>
    <property type="match status" value="1"/>
</dbReference>
<gene>
    <name evidence="12" type="ORF">LTR05_005491</name>
</gene>
<dbReference type="PANTHER" id="PTHR30521:SF4">
    <property type="entry name" value="DEFERROCHELATASE"/>
    <property type="match status" value="1"/>
</dbReference>
<dbReference type="GO" id="GO:0004601">
    <property type="term" value="F:peroxidase activity"/>
    <property type="evidence" value="ECO:0007669"/>
    <property type="project" value="UniProtKB-KW"/>
</dbReference>
<evidence type="ECO:0000313" key="12">
    <source>
        <dbReference type="EMBL" id="KAK5084415.1"/>
    </source>
</evidence>
<dbReference type="AlphaFoldDB" id="A0AAN7SY97"/>
<evidence type="ECO:0000259" key="10">
    <source>
        <dbReference type="Pfam" id="PF20628"/>
    </source>
</evidence>
<dbReference type="GO" id="GO:0046872">
    <property type="term" value="F:metal ion binding"/>
    <property type="evidence" value="ECO:0007669"/>
    <property type="project" value="UniProtKB-KW"/>
</dbReference>
<evidence type="ECO:0000256" key="6">
    <source>
        <dbReference type="ARBA" id="ARBA00023002"/>
    </source>
</evidence>
<dbReference type="InterPro" id="IPR048328">
    <property type="entry name" value="Dyp_perox_C"/>
</dbReference>
<evidence type="ECO:0008006" key="14">
    <source>
        <dbReference type="Google" id="ProtNLM"/>
    </source>
</evidence>
<dbReference type="GO" id="GO:0005829">
    <property type="term" value="C:cytosol"/>
    <property type="evidence" value="ECO:0007669"/>
    <property type="project" value="TreeGrafter"/>
</dbReference>
<keyword evidence="6" id="KW-0560">Oxidoreductase</keyword>
<evidence type="ECO:0000256" key="1">
    <source>
        <dbReference type="ARBA" id="ARBA00001970"/>
    </source>
</evidence>
<dbReference type="PROSITE" id="PS51404">
    <property type="entry name" value="DYP_PEROXIDASE"/>
    <property type="match status" value="1"/>
</dbReference>
<comment type="cofactor">
    <cofactor evidence="1">
        <name>heme b</name>
        <dbReference type="ChEBI" id="CHEBI:60344"/>
    </cofactor>
</comment>
<keyword evidence="13" id="KW-1185">Reference proteome</keyword>
<evidence type="ECO:0000256" key="9">
    <source>
        <dbReference type="SAM" id="MobiDB-lite"/>
    </source>
</evidence>
<comment type="caution">
    <text evidence="12">The sequence shown here is derived from an EMBL/GenBank/DDBJ whole genome shotgun (WGS) entry which is preliminary data.</text>
</comment>
<dbReference type="Pfam" id="PF21105">
    <property type="entry name" value="DyP_N"/>
    <property type="match status" value="1"/>
</dbReference>
<keyword evidence="2" id="KW-0575">Peroxidase</keyword>
<feature type="compositionally biased region" description="Pro residues" evidence="9">
    <location>
        <begin position="519"/>
        <end position="536"/>
    </location>
</feature>